<dbReference type="AlphaFoldDB" id="A0A4Z2ISM8"/>
<feature type="compositionally biased region" description="Low complexity" evidence="1">
    <location>
        <begin position="11"/>
        <end position="20"/>
    </location>
</feature>
<dbReference type="OrthoDB" id="10660180at2759"/>
<feature type="region of interest" description="Disordered" evidence="1">
    <location>
        <begin position="242"/>
        <end position="277"/>
    </location>
</feature>
<evidence type="ECO:0000313" key="3">
    <source>
        <dbReference type="Proteomes" id="UP000314294"/>
    </source>
</evidence>
<evidence type="ECO:0000313" key="2">
    <source>
        <dbReference type="EMBL" id="TNN81009.1"/>
    </source>
</evidence>
<name>A0A4Z2ISM8_9TELE</name>
<feature type="region of interest" description="Disordered" evidence="1">
    <location>
        <begin position="1"/>
        <end position="80"/>
    </location>
</feature>
<feature type="compositionally biased region" description="Basic residues" evidence="1">
    <location>
        <begin position="1"/>
        <end position="10"/>
    </location>
</feature>
<organism evidence="2 3">
    <name type="scientific">Liparis tanakae</name>
    <name type="common">Tanaka's snailfish</name>
    <dbReference type="NCBI Taxonomy" id="230148"/>
    <lineage>
        <taxon>Eukaryota</taxon>
        <taxon>Metazoa</taxon>
        <taxon>Chordata</taxon>
        <taxon>Craniata</taxon>
        <taxon>Vertebrata</taxon>
        <taxon>Euteleostomi</taxon>
        <taxon>Actinopterygii</taxon>
        <taxon>Neopterygii</taxon>
        <taxon>Teleostei</taxon>
        <taxon>Neoteleostei</taxon>
        <taxon>Acanthomorphata</taxon>
        <taxon>Eupercaria</taxon>
        <taxon>Perciformes</taxon>
        <taxon>Cottioidei</taxon>
        <taxon>Cottales</taxon>
        <taxon>Liparidae</taxon>
        <taxon>Liparis</taxon>
    </lineage>
</organism>
<accession>A0A4Z2ISM8</accession>
<feature type="compositionally biased region" description="Basic and acidic residues" evidence="1">
    <location>
        <begin position="58"/>
        <end position="67"/>
    </location>
</feature>
<dbReference type="EMBL" id="SRLO01000049">
    <property type="protein sequence ID" value="TNN81009.1"/>
    <property type="molecule type" value="Genomic_DNA"/>
</dbReference>
<dbReference type="Proteomes" id="UP000314294">
    <property type="component" value="Unassembled WGS sequence"/>
</dbReference>
<comment type="caution">
    <text evidence="2">The sequence shown here is derived from an EMBL/GenBank/DDBJ whole genome shotgun (WGS) entry which is preliminary data.</text>
</comment>
<feature type="compositionally biased region" description="Polar residues" evidence="1">
    <location>
        <begin position="48"/>
        <end position="57"/>
    </location>
</feature>
<sequence>MKLFTCRKHGSSTAASLSDSPPDPASPDPGGEPELEASRMERSPCTVAISQKANPKSSQERRKERVKMTSIQRQRMSTQVVKRSLSTEHIPPALTPPSPASPPTPMALCFWVLLALLWRGRVLPFRAWVGEGLVGVPDPVGLPPALAVSTAVCASLMISSSSTGTSTTALKRRFTRAAPIVVMVVYTLRTERGLEAVRELSPALGPVDCARALRWRMSATRRGAICPQSKHAPLRTALLEEPGRPAGARGSSAVQQQLLTPLQPEGSPRPPGRMERL</sequence>
<reference evidence="2 3" key="1">
    <citation type="submission" date="2019-03" db="EMBL/GenBank/DDBJ databases">
        <title>First draft genome of Liparis tanakae, snailfish: a comprehensive survey of snailfish specific genes.</title>
        <authorList>
            <person name="Kim W."/>
            <person name="Song I."/>
            <person name="Jeong J.-H."/>
            <person name="Kim D."/>
            <person name="Kim S."/>
            <person name="Ryu S."/>
            <person name="Song J.Y."/>
            <person name="Lee S.K."/>
        </authorList>
    </citation>
    <scope>NUCLEOTIDE SEQUENCE [LARGE SCALE GENOMIC DNA]</scope>
    <source>
        <tissue evidence="2">Muscle</tissue>
    </source>
</reference>
<feature type="compositionally biased region" description="Polar residues" evidence="1">
    <location>
        <begin position="69"/>
        <end position="80"/>
    </location>
</feature>
<proteinExistence type="predicted"/>
<protein>
    <submittedName>
        <fullName evidence="2">Uncharacterized protein</fullName>
    </submittedName>
</protein>
<gene>
    <name evidence="2" type="ORF">EYF80_008665</name>
</gene>
<evidence type="ECO:0000256" key="1">
    <source>
        <dbReference type="SAM" id="MobiDB-lite"/>
    </source>
</evidence>
<keyword evidence="3" id="KW-1185">Reference proteome</keyword>